<gene>
    <name evidence="3" type="ORF">MUK42_17676</name>
</gene>
<evidence type="ECO:0000313" key="4">
    <source>
        <dbReference type="Proteomes" id="UP001055439"/>
    </source>
</evidence>
<evidence type="ECO:0000256" key="2">
    <source>
        <dbReference type="SAM" id="Phobius"/>
    </source>
</evidence>
<keyword evidence="2" id="KW-1133">Transmembrane helix</keyword>
<sequence>MVEETQTRAILRMAMVGFEILFIVVHCARQRSCRSPHLHHHWLEHRSDPHLVNQTTESSEQVPAYSSAMQIVTH</sequence>
<dbReference type="EMBL" id="CP097510">
    <property type="protein sequence ID" value="URE25665.1"/>
    <property type="molecule type" value="Genomic_DNA"/>
</dbReference>
<name>A0A9E7H2T4_9LILI</name>
<dbReference type="AlphaFoldDB" id="A0A9E7H2T4"/>
<evidence type="ECO:0000313" key="3">
    <source>
        <dbReference type="EMBL" id="URE25665.1"/>
    </source>
</evidence>
<proteinExistence type="predicted"/>
<keyword evidence="2" id="KW-0472">Membrane</keyword>
<feature type="transmembrane region" description="Helical" evidence="2">
    <location>
        <begin position="9"/>
        <end position="26"/>
    </location>
</feature>
<keyword evidence="4" id="KW-1185">Reference proteome</keyword>
<organism evidence="3 4">
    <name type="scientific">Musa troglodytarum</name>
    <name type="common">fe'i banana</name>
    <dbReference type="NCBI Taxonomy" id="320322"/>
    <lineage>
        <taxon>Eukaryota</taxon>
        <taxon>Viridiplantae</taxon>
        <taxon>Streptophyta</taxon>
        <taxon>Embryophyta</taxon>
        <taxon>Tracheophyta</taxon>
        <taxon>Spermatophyta</taxon>
        <taxon>Magnoliopsida</taxon>
        <taxon>Liliopsida</taxon>
        <taxon>Zingiberales</taxon>
        <taxon>Musaceae</taxon>
        <taxon>Musa</taxon>
    </lineage>
</organism>
<feature type="region of interest" description="Disordered" evidence="1">
    <location>
        <begin position="53"/>
        <end position="74"/>
    </location>
</feature>
<accession>A0A9E7H2T4</accession>
<reference evidence="3" key="1">
    <citation type="submission" date="2022-05" db="EMBL/GenBank/DDBJ databases">
        <title>The Musa troglodytarum L. genome provides insights into the mechanism of non-climacteric behaviour and enrichment of carotenoids.</title>
        <authorList>
            <person name="Wang J."/>
        </authorList>
    </citation>
    <scope>NUCLEOTIDE SEQUENCE</scope>
    <source>
        <tissue evidence="3">Leaf</tissue>
    </source>
</reference>
<protein>
    <submittedName>
        <fullName evidence="3">Uncharacterized protein</fullName>
    </submittedName>
</protein>
<keyword evidence="2" id="KW-0812">Transmembrane</keyword>
<dbReference type="Proteomes" id="UP001055439">
    <property type="component" value="Chromosome 8"/>
</dbReference>
<evidence type="ECO:0000256" key="1">
    <source>
        <dbReference type="SAM" id="MobiDB-lite"/>
    </source>
</evidence>